<keyword evidence="2 6" id="KW-1003">Cell membrane</keyword>
<dbReference type="InterPro" id="IPR032816">
    <property type="entry name" value="VTT_dom"/>
</dbReference>
<dbReference type="RefSeq" id="WP_035597221.1">
    <property type="nucleotide sequence ID" value="NZ_AP028090.1"/>
</dbReference>
<feature type="domain" description="VTT" evidence="7">
    <location>
        <begin position="73"/>
        <end position="190"/>
    </location>
</feature>
<evidence type="ECO:0000256" key="2">
    <source>
        <dbReference type="ARBA" id="ARBA00022475"/>
    </source>
</evidence>
<evidence type="ECO:0000313" key="9">
    <source>
        <dbReference type="Proteomes" id="UP000219788"/>
    </source>
</evidence>
<dbReference type="STRING" id="636.AAW15_05045"/>
<dbReference type="PANTHER" id="PTHR12677:SF59">
    <property type="entry name" value="GOLGI APPARATUS MEMBRANE PROTEIN TVP38-RELATED"/>
    <property type="match status" value="1"/>
</dbReference>
<evidence type="ECO:0000256" key="6">
    <source>
        <dbReference type="RuleBase" id="RU366058"/>
    </source>
</evidence>
<feature type="transmembrane region" description="Helical" evidence="6">
    <location>
        <begin position="55"/>
        <end position="81"/>
    </location>
</feature>
<dbReference type="InterPro" id="IPR015414">
    <property type="entry name" value="TMEM64"/>
</dbReference>
<keyword evidence="5 6" id="KW-0472">Membrane</keyword>
<gene>
    <name evidence="8" type="ORF">CRM76_09605</name>
</gene>
<dbReference type="Proteomes" id="UP000219788">
    <property type="component" value="Unassembled WGS sequence"/>
</dbReference>
<dbReference type="AlphaFoldDB" id="A0A2A7U1P2"/>
<comment type="similarity">
    <text evidence="6">Belongs to the TVP38/TMEM64 family.</text>
</comment>
<evidence type="ECO:0000256" key="1">
    <source>
        <dbReference type="ARBA" id="ARBA00004651"/>
    </source>
</evidence>
<dbReference type="OrthoDB" id="9812980at2"/>
<keyword evidence="4 6" id="KW-1133">Transmembrane helix</keyword>
<sequence length="224" mass="24299">MSNGMKGRVIVLALVAALLLGAGIALRQPLAQIWQLLASLDIDALLNYLRSFGPWAMVVSFFLMLFQALAAPLPAFVITLANAALFGWWQGALLSWFSATVAAAICFALARLLGRDALARWIAPQTLRRCDRFFQRYGRYTVLICRLLPFVSFDAVSYAAGLTAMGFGEFLLATAIGQLPATLIYSYVGAMLSGSLQMIICGLLVLSAISIMIYAIKHKPTAND</sequence>
<dbReference type="Pfam" id="PF09335">
    <property type="entry name" value="VTT_dom"/>
    <property type="match status" value="1"/>
</dbReference>
<name>A0A2A7U1P2_EDWTA</name>
<evidence type="ECO:0000256" key="5">
    <source>
        <dbReference type="ARBA" id="ARBA00023136"/>
    </source>
</evidence>
<evidence type="ECO:0000256" key="3">
    <source>
        <dbReference type="ARBA" id="ARBA00022692"/>
    </source>
</evidence>
<keyword evidence="3 6" id="KW-0812">Transmembrane</keyword>
<dbReference type="GeneID" id="93124738"/>
<accession>A0A2A7U1P2</accession>
<dbReference type="PANTHER" id="PTHR12677">
    <property type="entry name" value="GOLGI APPARATUS MEMBRANE PROTEIN TVP38-RELATED"/>
    <property type="match status" value="1"/>
</dbReference>
<dbReference type="EMBL" id="PDDV01000013">
    <property type="protein sequence ID" value="PEH72153.1"/>
    <property type="molecule type" value="Genomic_DNA"/>
</dbReference>
<feature type="transmembrane region" description="Helical" evidence="6">
    <location>
        <begin position="137"/>
        <end position="158"/>
    </location>
</feature>
<evidence type="ECO:0000259" key="7">
    <source>
        <dbReference type="Pfam" id="PF09335"/>
    </source>
</evidence>
<organism evidence="8 9">
    <name type="scientific">Edwardsiella tarda</name>
    <dbReference type="NCBI Taxonomy" id="636"/>
    <lineage>
        <taxon>Bacteria</taxon>
        <taxon>Pseudomonadati</taxon>
        <taxon>Pseudomonadota</taxon>
        <taxon>Gammaproteobacteria</taxon>
        <taxon>Enterobacterales</taxon>
        <taxon>Hafniaceae</taxon>
        <taxon>Edwardsiella</taxon>
    </lineage>
</organism>
<feature type="transmembrane region" description="Helical" evidence="6">
    <location>
        <begin position="93"/>
        <end position="114"/>
    </location>
</feature>
<dbReference type="GO" id="GO:0005886">
    <property type="term" value="C:plasma membrane"/>
    <property type="evidence" value="ECO:0007669"/>
    <property type="project" value="UniProtKB-SubCell"/>
</dbReference>
<reference evidence="9" key="1">
    <citation type="submission" date="2017-09" db="EMBL/GenBank/DDBJ databases">
        <title>FDA dAtabase for Regulatory Grade micrObial Sequences (FDA-ARGOS): Supporting development and validation of Infectious Disease Dx tests.</title>
        <authorList>
            <person name="Goldberg B."/>
            <person name="Campos J."/>
            <person name="Tallon L."/>
            <person name="Sadzewicz L."/>
            <person name="Ott S."/>
            <person name="Zhao X."/>
            <person name="Nagaraj S."/>
            <person name="Vavikolanu K."/>
            <person name="Aluvathingal J."/>
            <person name="Nadendla S."/>
            <person name="Geyer C."/>
            <person name="Sichtig H."/>
        </authorList>
    </citation>
    <scope>NUCLEOTIDE SEQUENCE [LARGE SCALE GENOMIC DNA]</scope>
    <source>
        <strain evidence="9">FDAARGOS_370</strain>
    </source>
</reference>
<comment type="caution">
    <text evidence="8">The sequence shown here is derived from an EMBL/GenBank/DDBJ whole genome shotgun (WGS) entry which is preliminary data.</text>
</comment>
<proteinExistence type="inferred from homology"/>
<comment type="caution">
    <text evidence="6">Lacks conserved residue(s) required for the propagation of feature annotation.</text>
</comment>
<feature type="transmembrane region" description="Helical" evidence="6">
    <location>
        <begin position="194"/>
        <end position="216"/>
    </location>
</feature>
<evidence type="ECO:0000256" key="4">
    <source>
        <dbReference type="ARBA" id="ARBA00022989"/>
    </source>
</evidence>
<protein>
    <recommendedName>
        <fullName evidence="6">TVP38/TMEM64 family membrane protein</fullName>
    </recommendedName>
</protein>
<comment type="subcellular location">
    <subcellularLocation>
        <location evidence="1 6">Cell membrane</location>
        <topology evidence="1 6">Multi-pass membrane protein</topology>
    </subcellularLocation>
</comment>
<evidence type="ECO:0000313" key="8">
    <source>
        <dbReference type="EMBL" id="PEH72153.1"/>
    </source>
</evidence>